<dbReference type="Proteomes" id="UP001497623">
    <property type="component" value="Unassembled WGS sequence"/>
</dbReference>
<evidence type="ECO:0000256" key="4">
    <source>
        <dbReference type="ARBA" id="ARBA00022729"/>
    </source>
</evidence>
<dbReference type="PANTHER" id="PTHR11069:SF23">
    <property type="entry name" value="LYSOSOMAL ACID GLUCOSYLCERAMIDASE"/>
    <property type="match status" value="1"/>
</dbReference>
<feature type="non-terminal residue" evidence="8">
    <location>
        <position position="217"/>
    </location>
</feature>
<dbReference type="InterPro" id="IPR017853">
    <property type="entry name" value="GH"/>
</dbReference>
<evidence type="ECO:0000256" key="3">
    <source>
        <dbReference type="ARBA" id="ARBA00012658"/>
    </source>
</evidence>
<keyword evidence="4" id="KW-0732">Signal</keyword>
<dbReference type="PANTHER" id="PTHR11069">
    <property type="entry name" value="GLUCOSYLCERAMIDASE"/>
    <property type="match status" value="1"/>
</dbReference>
<dbReference type="EC" id="3.2.1.45" evidence="3 6"/>
<comment type="catalytic activity">
    <reaction evidence="1">
        <text>a beta-D-glucosyl-(1&lt;-&gt;1')-N-acylsphing-4-enine + H2O = an N-acylsphing-4-enine + D-glucose</text>
        <dbReference type="Rhea" id="RHEA:13269"/>
        <dbReference type="ChEBI" id="CHEBI:4167"/>
        <dbReference type="ChEBI" id="CHEBI:15377"/>
        <dbReference type="ChEBI" id="CHEBI:22801"/>
        <dbReference type="ChEBI" id="CHEBI:52639"/>
        <dbReference type="EC" id="3.2.1.45"/>
    </reaction>
    <physiologicalReaction direction="left-to-right" evidence="1">
        <dbReference type="Rhea" id="RHEA:13270"/>
    </physiologicalReaction>
</comment>
<dbReference type="GO" id="GO:0004348">
    <property type="term" value="F:glucosylceramidase activity"/>
    <property type="evidence" value="ECO:0007669"/>
    <property type="project" value="UniProtKB-EC"/>
</dbReference>
<organism evidence="8 9">
    <name type="scientific">Meganyctiphanes norvegica</name>
    <name type="common">Northern krill</name>
    <name type="synonym">Thysanopoda norvegica</name>
    <dbReference type="NCBI Taxonomy" id="48144"/>
    <lineage>
        <taxon>Eukaryota</taxon>
        <taxon>Metazoa</taxon>
        <taxon>Ecdysozoa</taxon>
        <taxon>Arthropoda</taxon>
        <taxon>Crustacea</taxon>
        <taxon>Multicrustacea</taxon>
        <taxon>Malacostraca</taxon>
        <taxon>Eumalacostraca</taxon>
        <taxon>Eucarida</taxon>
        <taxon>Euphausiacea</taxon>
        <taxon>Euphausiidae</taxon>
        <taxon>Meganyctiphanes</taxon>
    </lineage>
</organism>
<feature type="non-terminal residue" evidence="8">
    <location>
        <position position="1"/>
    </location>
</feature>
<evidence type="ECO:0000256" key="5">
    <source>
        <dbReference type="ARBA" id="ARBA00022801"/>
    </source>
</evidence>
<dbReference type="AlphaFoldDB" id="A0AAV2RJN5"/>
<keyword evidence="6" id="KW-0326">Glycosidase</keyword>
<proteinExistence type="inferred from homology"/>
<gene>
    <name evidence="8" type="ORF">MNOR_LOCUS25171</name>
</gene>
<dbReference type="SUPFAM" id="SSF51011">
    <property type="entry name" value="Glycosyl hydrolase domain"/>
    <property type="match status" value="1"/>
</dbReference>
<comment type="similarity">
    <text evidence="2 6">Belongs to the glycosyl hydrolase 30 family.</text>
</comment>
<comment type="caution">
    <text evidence="8">The sequence shown here is derived from an EMBL/GenBank/DDBJ whole genome shotgun (WGS) entry which is preliminary data.</text>
</comment>
<keyword evidence="5 6" id="KW-0378">Hydrolase</keyword>
<evidence type="ECO:0000313" key="9">
    <source>
        <dbReference type="Proteomes" id="UP001497623"/>
    </source>
</evidence>
<keyword evidence="6" id="KW-0443">Lipid metabolism</keyword>
<dbReference type="GO" id="GO:0006680">
    <property type="term" value="P:glucosylceramide catabolic process"/>
    <property type="evidence" value="ECO:0007669"/>
    <property type="project" value="TreeGrafter"/>
</dbReference>
<sequence>GCSKKDFGHGSVVCVCTDDYCDSLPQVKLPKSKDVLIITSNKDGLRWNITHQNFSQPGNEKLNSQENVTKIHINESVKFQSIFGFGGAFTDAAGLNIISLTPPMQDKLIRSYYSSEGLEYNLGRVPIGGTDFSTRPYTYDDLTNNKTDKSLNNFSLANEDYQYKIPIVQAALKMSSTEVKLLASPWSAPAWMKDNQNLKGKGKLIKEYYYTWALYIS</sequence>
<keyword evidence="9" id="KW-1185">Reference proteome</keyword>
<reference evidence="8 9" key="1">
    <citation type="submission" date="2024-05" db="EMBL/GenBank/DDBJ databases">
        <authorList>
            <person name="Wallberg A."/>
        </authorList>
    </citation>
    <scope>NUCLEOTIDE SEQUENCE [LARGE SCALE GENOMIC DNA]</scope>
</reference>
<evidence type="ECO:0000313" key="8">
    <source>
        <dbReference type="EMBL" id="CAL4125526.1"/>
    </source>
</evidence>
<evidence type="ECO:0000256" key="1">
    <source>
        <dbReference type="ARBA" id="ARBA00001013"/>
    </source>
</evidence>
<dbReference type="GO" id="GO:0016020">
    <property type="term" value="C:membrane"/>
    <property type="evidence" value="ECO:0007669"/>
    <property type="project" value="GOC"/>
</dbReference>
<dbReference type="PRINTS" id="PR00843">
    <property type="entry name" value="GLHYDRLASE30"/>
</dbReference>
<accession>A0AAV2RJN5</accession>
<name>A0AAV2RJN5_MEGNR</name>
<keyword evidence="6" id="KW-0746">Sphingolipid metabolism</keyword>
<dbReference type="EMBL" id="CAXKWB010023717">
    <property type="protein sequence ID" value="CAL4125526.1"/>
    <property type="molecule type" value="Genomic_DNA"/>
</dbReference>
<dbReference type="SUPFAM" id="SSF51445">
    <property type="entry name" value="(Trans)glycosidases"/>
    <property type="match status" value="1"/>
</dbReference>
<dbReference type="InterPro" id="IPR033453">
    <property type="entry name" value="Glyco_hydro_30_TIM-barrel"/>
</dbReference>
<dbReference type="Pfam" id="PF02055">
    <property type="entry name" value="Glyco_hydro_30"/>
    <property type="match status" value="1"/>
</dbReference>
<evidence type="ECO:0000256" key="6">
    <source>
        <dbReference type="RuleBase" id="RU361188"/>
    </source>
</evidence>
<dbReference type="InterPro" id="IPR001139">
    <property type="entry name" value="Glyco_hydro_30"/>
</dbReference>
<dbReference type="Gene3D" id="3.20.20.80">
    <property type="entry name" value="Glycosidases"/>
    <property type="match status" value="1"/>
</dbReference>
<protein>
    <recommendedName>
        <fullName evidence="3 6">Glucosylceramidase</fullName>
        <ecNumber evidence="3 6">3.2.1.45</ecNumber>
    </recommendedName>
</protein>
<feature type="domain" description="Glycosyl hydrolase family 30 TIM-barrel" evidence="7">
    <location>
        <begin position="83"/>
        <end position="216"/>
    </location>
</feature>
<evidence type="ECO:0000259" key="7">
    <source>
        <dbReference type="Pfam" id="PF02055"/>
    </source>
</evidence>
<evidence type="ECO:0000256" key="2">
    <source>
        <dbReference type="ARBA" id="ARBA00005382"/>
    </source>
</evidence>